<gene>
    <name evidence="5" type="ORF">PPAR1163_LOCUS19156</name>
</gene>
<reference evidence="5" key="1">
    <citation type="submission" date="2021-01" db="EMBL/GenBank/DDBJ databases">
        <authorList>
            <person name="Corre E."/>
            <person name="Pelletier E."/>
            <person name="Niang G."/>
            <person name="Scheremetjew M."/>
            <person name="Finn R."/>
            <person name="Kale V."/>
            <person name="Holt S."/>
            <person name="Cochrane G."/>
            <person name="Meng A."/>
            <person name="Brown T."/>
            <person name="Cohen L."/>
        </authorList>
    </citation>
    <scope>NUCLEOTIDE SEQUENCE</scope>
    <source>
        <strain evidence="5">CCMP2877</strain>
    </source>
</reference>
<accession>A0A7S1XVI1</accession>
<organism evidence="5">
    <name type="scientific">Phaeomonas parva</name>
    <dbReference type="NCBI Taxonomy" id="124430"/>
    <lineage>
        <taxon>Eukaryota</taxon>
        <taxon>Sar</taxon>
        <taxon>Stramenopiles</taxon>
        <taxon>Ochrophyta</taxon>
        <taxon>Pinguiophyceae</taxon>
        <taxon>Pinguiochrysidales</taxon>
        <taxon>Pinguiochrysidaceae</taxon>
        <taxon>Phaeomonas</taxon>
    </lineage>
</organism>
<sequence>MREHIMVAAALLGLALLLLAPAPASGFSVGFGRRSAHPAPRLEQWGLRAASSPEALVPPDPTEVPATPGPAAESAAPEKKRWRRNRRRKKSKEKVEVTTVEQLYEEVDVNGRTLGELSVIGDCEHPLDHPTAEIIRRRVAEKSKPGQRAPGDDAVVALSFEGGGMRGCVGAGIAVGLWYSGVLDACDVVYGSSAGSLIGAYVVAQQGSYNFGPEIYYDMLPLGGNSFINTAYFLRCVGLGAVSPRPNVLRELFASRMGSPVLNLSYLLDRVVKQLKPLDFDLFWEANKKQPLKIVASGLLSNQSVVLDSAAGNFGSLDELTRCMWASMLLPGITGPAVRLNTKMAGTSVSQVPWLSWGEKWGSQHMSYAGEPLGDAMIFEPIPWRSAVKEGATHVIAARTRPDGVSVVSKSSPIEKMLYRRWFSKKHKLPHMADHMVNQRHKVIYAEDVLRLNKESRKRSSLGNYDESEPHLLPIALPLGSEEIGRLEMGRKEIFEGVRRGFAAAYDQCHPDPQERGRGGIVAKEVFPDSILDRLAEDSLPEGTYYDDLPGAASKEKEPKRGIFSRLFRRNKKEVVEEEA</sequence>
<dbReference type="SUPFAM" id="SSF52151">
    <property type="entry name" value="FabD/lysophospholipase-like"/>
    <property type="match status" value="1"/>
</dbReference>
<keyword evidence="1" id="KW-0443">Lipid metabolism</keyword>
<feature type="domain" description="PNPLA" evidence="4">
    <location>
        <begin position="158"/>
        <end position="343"/>
    </location>
</feature>
<dbReference type="InterPro" id="IPR016035">
    <property type="entry name" value="Acyl_Trfase/lysoPLipase"/>
</dbReference>
<dbReference type="GO" id="GO:0006629">
    <property type="term" value="P:lipid metabolic process"/>
    <property type="evidence" value="ECO:0007669"/>
    <property type="project" value="UniProtKB-KW"/>
</dbReference>
<dbReference type="AlphaFoldDB" id="A0A7S1XVI1"/>
<dbReference type="Gene3D" id="3.40.1090.10">
    <property type="entry name" value="Cytosolic phospholipase A2 catalytic domain"/>
    <property type="match status" value="1"/>
</dbReference>
<evidence type="ECO:0000256" key="2">
    <source>
        <dbReference type="SAM" id="MobiDB-lite"/>
    </source>
</evidence>
<dbReference type="InterPro" id="IPR002641">
    <property type="entry name" value="PNPLA_dom"/>
</dbReference>
<feature type="compositionally biased region" description="Basic residues" evidence="2">
    <location>
        <begin position="80"/>
        <end position="92"/>
    </location>
</feature>
<keyword evidence="3" id="KW-0732">Signal</keyword>
<feature type="signal peptide" evidence="3">
    <location>
        <begin position="1"/>
        <end position="26"/>
    </location>
</feature>
<dbReference type="Pfam" id="PF01734">
    <property type="entry name" value="Patatin"/>
    <property type="match status" value="1"/>
</dbReference>
<evidence type="ECO:0000256" key="1">
    <source>
        <dbReference type="ARBA" id="ARBA00023098"/>
    </source>
</evidence>
<evidence type="ECO:0000313" key="5">
    <source>
        <dbReference type="EMBL" id="CAD9260776.1"/>
    </source>
</evidence>
<name>A0A7S1XVI1_9STRA</name>
<protein>
    <recommendedName>
        <fullName evidence="4">PNPLA domain-containing protein</fullName>
    </recommendedName>
</protein>
<evidence type="ECO:0000259" key="4">
    <source>
        <dbReference type="Pfam" id="PF01734"/>
    </source>
</evidence>
<feature type="chain" id="PRO_5031092694" description="PNPLA domain-containing protein" evidence="3">
    <location>
        <begin position="27"/>
        <end position="580"/>
    </location>
</feature>
<proteinExistence type="predicted"/>
<dbReference type="EMBL" id="HBGJ01030363">
    <property type="protein sequence ID" value="CAD9260776.1"/>
    <property type="molecule type" value="Transcribed_RNA"/>
</dbReference>
<evidence type="ECO:0000256" key="3">
    <source>
        <dbReference type="SAM" id="SignalP"/>
    </source>
</evidence>
<feature type="region of interest" description="Disordered" evidence="2">
    <location>
        <begin position="53"/>
        <end position="94"/>
    </location>
</feature>